<protein>
    <submittedName>
        <fullName evidence="1">Uncharacterized protein</fullName>
    </submittedName>
</protein>
<gene>
    <name evidence="1" type="ORF">AA0114_g12024</name>
</gene>
<evidence type="ECO:0000313" key="1">
    <source>
        <dbReference type="EMBL" id="RYN32803.1"/>
    </source>
</evidence>
<dbReference type="Proteomes" id="UP000292402">
    <property type="component" value="Unassembled WGS sequence"/>
</dbReference>
<dbReference type="EMBL" id="PDXA01000071">
    <property type="protein sequence ID" value="RYN32803.1"/>
    <property type="molecule type" value="Genomic_DNA"/>
</dbReference>
<evidence type="ECO:0000313" key="2">
    <source>
        <dbReference type="Proteomes" id="UP000292402"/>
    </source>
</evidence>
<sequence>MVWSGNVGAKHMLLEDTKITTSVCIGDLQGHSVLVIYLANTRRIYWTALADNSAALQSRW</sequence>
<name>A0A4Q4M172_9PLEO</name>
<dbReference type="AlphaFoldDB" id="A0A4Q4M172"/>
<reference evidence="2" key="1">
    <citation type="journal article" date="2019" name="bioRxiv">
        <title>Genomics, evolutionary history and diagnostics of the Alternaria alternata species group including apple and Asian pear pathotypes.</title>
        <authorList>
            <person name="Armitage A.D."/>
            <person name="Cockerton H.M."/>
            <person name="Sreenivasaprasad S."/>
            <person name="Woodhall J.W."/>
            <person name="Lane C.R."/>
            <person name="Harrison R.J."/>
            <person name="Clarkson J.P."/>
        </authorList>
    </citation>
    <scope>NUCLEOTIDE SEQUENCE [LARGE SCALE GENOMIC DNA]</scope>
    <source>
        <strain evidence="2">FERA 1082</strain>
    </source>
</reference>
<organism evidence="1 2">
    <name type="scientific">Alternaria tenuissima</name>
    <dbReference type="NCBI Taxonomy" id="119927"/>
    <lineage>
        <taxon>Eukaryota</taxon>
        <taxon>Fungi</taxon>
        <taxon>Dikarya</taxon>
        <taxon>Ascomycota</taxon>
        <taxon>Pezizomycotina</taxon>
        <taxon>Dothideomycetes</taxon>
        <taxon>Pleosporomycetidae</taxon>
        <taxon>Pleosporales</taxon>
        <taxon>Pleosporineae</taxon>
        <taxon>Pleosporaceae</taxon>
        <taxon>Alternaria</taxon>
        <taxon>Alternaria sect. Alternaria</taxon>
        <taxon>Alternaria alternata complex</taxon>
    </lineage>
</organism>
<proteinExistence type="predicted"/>
<comment type="caution">
    <text evidence="1">The sequence shown here is derived from an EMBL/GenBank/DDBJ whole genome shotgun (WGS) entry which is preliminary data.</text>
</comment>
<accession>A0A4Q4M172</accession>